<gene>
    <name evidence="1" type="ORF">Lpp77_07868</name>
</gene>
<evidence type="ECO:0000313" key="1">
    <source>
        <dbReference type="EMBL" id="EPC54154.1"/>
    </source>
</evidence>
<keyword evidence="1" id="KW-0808">Transferase</keyword>
<dbReference type="SUPFAM" id="SSF53756">
    <property type="entry name" value="UDP-Glycosyltransferase/glycogen phosphorylase"/>
    <property type="match status" value="1"/>
</dbReference>
<organism evidence="1 2">
    <name type="scientific">Lacticaseibacillus paracasei subsp. paracasei CNCM I-4270</name>
    <dbReference type="NCBI Taxonomy" id="1256202"/>
    <lineage>
        <taxon>Bacteria</taxon>
        <taxon>Bacillati</taxon>
        <taxon>Bacillota</taxon>
        <taxon>Bacilli</taxon>
        <taxon>Lactobacillales</taxon>
        <taxon>Lactobacillaceae</taxon>
        <taxon>Lacticaseibacillus</taxon>
    </lineage>
</organism>
<name>A0A8E0IJX2_LACPA</name>
<dbReference type="AlphaFoldDB" id="A0A8E0IJX2"/>
<dbReference type="EMBL" id="ANJX01000221">
    <property type="protein sequence ID" value="EPC54154.1"/>
    <property type="molecule type" value="Genomic_DNA"/>
</dbReference>
<protein>
    <submittedName>
        <fullName evidence="1">Glycosyl transferases group 1 family protein</fullName>
    </submittedName>
</protein>
<proteinExistence type="predicted"/>
<dbReference type="Proteomes" id="UP000014249">
    <property type="component" value="Unassembled WGS sequence"/>
</dbReference>
<evidence type="ECO:0000313" key="2">
    <source>
        <dbReference type="Proteomes" id="UP000014249"/>
    </source>
</evidence>
<reference evidence="1 2" key="1">
    <citation type="journal article" date="2013" name="PLoS ONE">
        <title>Lactobacillus paracasei comparative genomics: towards species pan-genome definition and exploitation of diversity.</title>
        <authorList>
            <person name="Smokvina T."/>
            <person name="Wels M."/>
            <person name="Polka J."/>
            <person name="Chervaux C."/>
            <person name="Brisse S."/>
            <person name="Boekhorst J."/>
            <person name="van Hylckama Vlieg J.E."/>
            <person name="Siezen R.J."/>
        </authorList>
    </citation>
    <scope>NUCLEOTIDE SEQUENCE [LARGE SCALE GENOMIC DNA]</scope>
    <source>
        <strain evidence="1 2">CNCM I-4270</strain>
    </source>
</reference>
<dbReference type="GO" id="GO:0016740">
    <property type="term" value="F:transferase activity"/>
    <property type="evidence" value="ECO:0007669"/>
    <property type="project" value="UniProtKB-KW"/>
</dbReference>
<accession>A0A8E0IJX2</accession>
<sequence length="548" mass="61043">MFAGRERGLLKYPKLNLNRRLVGQSLPFGANHNTGGDGDLFSGIIILACAMKEESALFYFVTNQFDVNDPVGVEQLKRLTLFSDNQQDAKILVLDDQPDLSQQKDLAQVAANQIQSVFTAIVPHTNATVRVPYTTGDIQTFTQYQARPNGEETAFFDGEQLVMKIRYFTATTGGQAVLHQIRTISYFSEHGDRLRTEEYDLTGNKISTHYFRADGNLRLTVYFQIDGSSLLTIDYDQQGTIHKISYLDRAGQTAEFANWMAFATFALGRTVQNTPGEVIVDHPATSLDELVKLTAITRLTPVVRNEHDAQAVKQVLEQPDLRSKIVQIVIDPKADYATLLADVGIQLLPIAAGDDSVDQPATAPEWDDRQAEQLALIIDDQHAPNFEQLIGALSLVRVKAEQVKLTFFFQRPDSPLKQQLQQQVNQLGLNQLIRIQDEVIQETSALEQSAAFIVPDIANLKDDNVLTALAHGTPIITFTGDPLGGADKGELGILKANQDTFELAGLIQRLITDKDWWTQISQNAQKTAKPLRRLTVWELWRMKLVTAG</sequence>
<dbReference type="Gene3D" id="3.40.50.2000">
    <property type="entry name" value="Glycogen Phosphorylase B"/>
    <property type="match status" value="1"/>
</dbReference>
<comment type="caution">
    <text evidence="1">The sequence shown here is derived from an EMBL/GenBank/DDBJ whole genome shotgun (WGS) entry which is preliminary data.</text>
</comment>